<name>A0A075G549_9ARCH</name>
<dbReference type="GO" id="GO:0008270">
    <property type="term" value="F:zinc ion binding"/>
    <property type="evidence" value="ECO:0007669"/>
    <property type="project" value="UniProtKB-UniRule"/>
</dbReference>
<dbReference type="GO" id="GO:0005737">
    <property type="term" value="C:cytoplasm"/>
    <property type="evidence" value="ECO:0007669"/>
    <property type="project" value="UniProtKB-SubCell"/>
</dbReference>
<comment type="function">
    <text evidence="2">Non-catalytic component of the exosome, which is a complex involved in RNA degradation. Increases the RNA binding and the efficiency of RNA degradation. Helpful for the interaction of the exosome with A-poor RNAs.</text>
</comment>
<dbReference type="Pfam" id="PF14382">
    <property type="entry name" value="ECR1_N"/>
    <property type="match status" value="1"/>
</dbReference>
<keyword evidence="2" id="KW-0479">Metal-binding</keyword>
<sequence length="185" mass="20483">MTEELKLPGDKIAMIEEFLPGDNTFEDGHSIRSASVGTVELNKSEQLVSIQKKKSISIPNIGDIIIGTVEASLGSMIAVSIEYVNNIRTASNVECICSIRHLRKKNAALVKDIVKLKILNHVNGTIHAGIDEHDLGVLFTKCRKCFGVVVKVRDAVKCSECGWIDDRKLSSDFEKADFLKFDEHK</sequence>
<dbReference type="InterPro" id="IPR012340">
    <property type="entry name" value="NA-bd_OB-fold"/>
</dbReference>
<dbReference type="InterPro" id="IPR039771">
    <property type="entry name" value="Csl4"/>
</dbReference>
<dbReference type="GO" id="GO:0006396">
    <property type="term" value="P:RNA processing"/>
    <property type="evidence" value="ECO:0007669"/>
    <property type="project" value="InterPro"/>
</dbReference>
<dbReference type="NCBIfam" id="NF034126">
    <property type="entry name" value="PRK09521.1"/>
    <property type="match status" value="1"/>
</dbReference>
<comment type="similarity">
    <text evidence="2">Belongs to the CSL4 family.</text>
</comment>
<evidence type="ECO:0000256" key="2">
    <source>
        <dbReference type="HAMAP-Rule" id="MF_00975"/>
    </source>
</evidence>
<dbReference type="SUPFAM" id="SSF110324">
    <property type="entry name" value="Ribosomal L27 protein-like"/>
    <property type="match status" value="1"/>
</dbReference>
<dbReference type="GO" id="GO:0006401">
    <property type="term" value="P:RNA catabolic process"/>
    <property type="evidence" value="ECO:0007669"/>
    <property type="project" value="UniProtKB-UniRule"/>
</dbReference>
<keyword evidence="2" id="KW-0862">Zinc</keyword>
<reference evidence="4" key="1">
    <citation type="journal article" date="2014" name="Genome Biol. Evol.">
        <title>Pangenome evidence for extensive interdomain horizontal transfer affecting lineage core and shell genes in uncultured planktonic thaumarchaeota and euryarchaeota.</title>
        <authorList>
            <person name="Deschamps P."/>
            <person name="Zivanovic Y."/>
            <person name="Moreira D."/>
            <person name="Rodriguez-Valera F."/>
            <person name="Lopez-Garcia P."/>
        </authorList>
    </citation>
    <scope>NUCLEOTIDE SEQUENCE</scope>
</reference>
<comment type="subcellular location">
    <subcellularLocation>
        <location evidence="2">Cytoplasm</location>
    </subcellularLocation>
</comment>
<feature type="binding site" evidence="2">
    <location>
        <position position="158"/>
    </location>
    <ligand>
        <name>Zn(2+)</name>
        <dbReference type="ChEBI" id="CHEBI:29105"/>
    </ligand>
</feature>
<dbReference type="InterPro" id="IPR025721">
    <property type="entry name" value="Exosome_cplx_N_dom"/>
</dbReference>
<feature type="binding site" evidence="2">
    <location>
        <position position="145"/>
    </location>
    <ligand>
        <name>Zn(2+)</name>
        <dbReference type="ChEBI" id="CHEBI:29105"/>
    </ligand>
</feature>
<protein>
    <recommendedName>
        <fullName evidence="2">Exosome complex component Csl4</fullName>
    </recommendedName>
</protein>
<feature type="binding site" evidence="2">
    <location>
        <position position="142"/>
    </location>
    <ligand>
        <name>Zn(2+)</name>
        <dbReference type="ChEBI" id="CHEBI:29105"/>
    </ligand>
</feature>
<dbReference type="EMBL" id="KF900493">
    <property type="protein sequence ID" value="AIE96931.1"/>
    <property type="molecule type" value="Genomic_DNA"/>
</dbReference>
<dbReference type="HAMAP" id="MF_00975">
    <property type="entry name" value="Exosome_Csl4"/>
    <property type="match status" value="1"/>
</dbReference>
<dbReference type="Gene3D" id="2.40.50.100">
    <property type="match status" value="1"/>
</dbReference>
<feature type="domain" description="Exosome complex component N-terminal" evidence="3">
    <location>
        <begin position="7"/>
        <end position="40"/>
    </location>
</feature>
<dbReference type="PANTHER" id="PTHR12686">
    <property type="entry name" value="3'-5' EXORIBONUCLEASE CSL4-RELATED"/>
    <property type="match status" value="1"/>
</dbReference>
<dbReference type="AlphaFoldDB" id="A0A075G549"/>
<proteinExistence type="inferred from homology"/>
<keyword evidence="2" id="KW-0963">Cytoplasm</keyword>
<dbReference type="Gene3D" id="2.40.50.140">
    <property type="entry name" value="Nucleic acid-binding proteins"/>
    <property type="match status" value="1"/>
</dbReference>
<dbReference type="PANTHER" id="PTHR12686:SF8">
    <property type="entry name" value="EXOSOME COMPLEX COMPONENT CSL4"/>
    <property type="match status" value="1"/>
</dbReference>
<gene>
    <name evidence="4" type="primary">CSL4</name>
    <name evidence="2" type="synonym">csl4</name>
    <name evidence="4" type="synonym">EXOSC1</name>
</gene>
<dbReference type="GO" id="GO:0000178">
    <property type="term" value="C:exosome (RNase complex)"/>
    <property type="evidence" value="ECO:0007669"/>
    <property type="project" value="UniProtKB-KW"/>
</dbReference>
<evidence type="ECO:0000313" key="4">
    <source>
        <dbReference type="EMBL" id="AIE96931.1"/>
    </source>
</evidence>
<organism evidence="4">
    <name type="scientific">uncultured marine thaumarchaeote AD1000_88_E07</name>
    <dbReference type="NCBI Taxonomy" id="1455946"/>
    <lineage>
        <taxon>Archaea</taxon>
        <taxon>Nitrososphaerota</taxon>
        <taxon>environmental samples</taxon>
    </lineage>
</organism>
<comment type="subunit">
    <text evidence="2">Component of the archaeal exosome complex. Forms a trimer of Rrp4 and/or Csl4 subunits. The trimer associates with an hexameric ring-like arrangement composed of 3 Rrp41-Rrp42 heterodimers. Interacts with DnaG.</text>
</comment>
<accession>A0A075G549</accession>
<dbReference type="InterPro" id="IPR030850">
    <property type="entry name" value="Exosome_Csl4_arc"/>
</dbReference>
<evidence type="ECO:0000259" key="3">
    <source>
        <dbReference type="Pfam" id="PF14382"/>
    </source>
</evidence>
<keyword evidence="1 2" id="KW-0271">Exosome</keyword>
<evidence type="ECO:0000256" key="1">
    <source>
        <dbReference type="ARBA" id="ARBA00022835"/>
    </source>
</evidence>
<feature type="binding site" evidence="2">
    <location>
        <position position="161"/>
    </location>
    <ligand>
        <name>Zn(2+)</name>
        <dbReference type="ChEBI" id="CHEBI:29105"/>
    </ligand>
</feature>
<dbReference type="SUPFAM" id="SSF50249">
    <property type="entry name" value="Nucleic acid-binding proteins"/>
    <property type="match status" value="1"/>
</dbReference>